<gene>
    <name evidence="15" type="ORF">AB1Y20_010397</name>
</gene>
<evidence type="ECO:0000256" key="7">
    <source>
        <dbReference type="ARBA" id="ARBA00022989"/>
    </source>
</evidence>
<feature type="compositionally biased region" description="Low complexity" evidence="14">
    <location>
        <begin position="1"/>
        <end position="15"/>
    </location>
</feature>
<dbReference type="InterPro" id="IPR001675">
    <property type="entry name" value="Glyco_trans_29"/>
</dbReference>
<evidence type="ECO:0000256" key="1">
    <source>
        <dbReference type="ARBA" id="ARBA00004447"/>
    </source>
</evidence>
<keyword evidence="3" id="KW-0328">Glycosyltransferase</keyword>
<dbReference type="EMBL" id="JBGBPQ010000020">
    <property type="protein sequence ID" value="KAL1503981.1"/>
    <property type="molecule type" value="Genomic_DNA"/>
</dbReference>
<organism evidence="15 16">
    <name type="scientific">Prymnesium parvum</name>
    <name type="common">Toxic golden alga</name>
    <dbReference type="NCBI Taxonomy" id="97485"/>
    <lineage>
        <taxon>Eukaryota</taxon>
        <taxon>Haptista</taxon>
        <taxon>Haptophyta</taxon>
        <taxon>Prymnesiophyceae</taxon>
        <taxon>Prymnesiales</taxon>
        <taxon>Prymnesiaceae</taxon>
        <taxon>Prymnesium</taxon>
    </lineage>
</organism>
<dbReference type="PANTHER" id="PTHR46059:SF1">
    <property type="entry name" value="BETA-GALACTOSIDE ALPHA-2,6-SIALYLTRANSFERASE"/>
    <property type="match status" value="1"/>
</dbReference>
<keyword evidence="4" id="KW-0808">Transferase</keyword>
<comment type="subcellular location">
    <subcellularLocation>
        <location evidence="1">Golgi apparatus</location>
        <location evidence="1">Golgi stack membrane</location>
        <topology evidence="1">Single-pass type II membrane protein</topology>
    </subcellularLocation>
</comment>
<evidence type="ECO:0000256" key="9">
    <source>
        <dbReference type="ARBA" id="ARBA00023136"/>
    </source>
</evidence>
<proteinExistence type="inferred from homology"/>
<keyword evidence="9" id="KW-0472">Membrane</keyword>
<feature type="region of interest" description="Disordered" evidence="14">
    <location>
        <begin position="57"/>
        <end position="77"/>
    </location>
</feature>
<keyword evidence="6" id="KW-0735">Signal-anchor</keyword>
<keyword evidence="11" id="KW-0325">Glycoprotein</keyword>
<evidence type="ECO:0000313" key="16">
    <source>
        <dbReference type="Proteomes" id="UP001515480"/>
    </source>
</evidence>
<dbReference type="Proteomes" id="UP001515480">
    <property type="component" value="Unassembled WGS sequence"/>
</dbReference>
<dbReference type="CDD" id="cd19952">
    <property type="entry name" value="GT29"/>
    <property type="match status" value="1"/>
</dbReference>
<evidence type="ECO:0000256" key="12">
    <source>
        <dbReference type="ARBA" id="ARBA00034249"/>
    </source>
</evidence>
<keyword evidence="8" id="KW-0333">Golgi apparatus</keyword>
<evidence type="ECO:0000256" key="2">
    <source>
        <dbReference type="ARBA" id="ARBA00006003"/>
    </source>
</evidence>
<comment type="similarity">
    <text evidence="2">Belongs to the glycosyltransferase 29 family.</text>
</comment>
<keyword evidence="7" id="KW-1133">Transmembrane helix</keyword>
<keyword evidence="16" id="KW-1185">Reference proteome</keyword>
<dbReference type="InterPro" id="IPR038578">
    <property type="entry name" value="GT29-like_sf"/>
</dbReference>
<dbReference type="EC" id="2.4.3.1" evidence="13"/>
<comment type="caution">
    <text evidence="15">The sequence shown here is derived from an EMBL/GenBank/DDBJ whole genome shotgun (WGS) entry which is preliminary data.</text>
</comment>
<feature type="region of interest" description="Disordered" evidence="14">
    <location>
        <begin position="1"/>
        <end position="28"/>
    </location>
</feature>
<protein>
    <recommendedName>
        <fullName evidence="13">beta-galactoside alpha-(2,6)-sialyltransferase</fullName>
        <ecNumber evidence="13">2.4.3.1</ecNumber>
    </recommendedName>
</protein>
<sequence>MEPPAAVASRASNSSSRRRPRPPPHLIRATRLRPLGPTERALLRATAAQAAADTSCAACRHSSPPPHAAAVRAGTTPDGRLPQPPCAAAHPLPPLRAPLFLAAEWPRRLLRQKAPFGLRMEGKSEAQMLATLRAYQRNASQPLRCAFSSCAVVGSAGTLRRRQFGEAIDAHEAVLRVNAAPTRGHEAAVGRRTTWRVSNSEKPYFLAALGVPELQVAICHMPWIGSCQRQAFGGAYSETVAYVNPVFYGQLWTMLGRPAHKQSPSTGMLAIALALGVCDRVSIYGFGRSSETNECRHYWECGGRGRYYDPQHTFHDWLAEERLRDRWLAAGFLTNGSSYGEGREGAAAFRQAARGPPVDYAAARSRWAQLLRSGLRA</sequence>
<dbReference type="Gene3D" id="3.90.1480.20">
    <property type="entry name" value="Glycosyl transferase family 29"/>
    <property type="match status" value="1"/>
</dbReference>
<evidence type="ECO:0000256" key="5">
    <source>
        <dbReference type="ARBA" id="ARBA00022692"/>
    </source>
</evidence>
<evidence type="ECO:0000256" key="4">
    <source>
        <dbReference type="ARBA" id="ARBA00022679"/>
    </source>
</evidence>
<evidence type="ECO:0000256" key="10">
    <source>
        <dbReference type="ARBA" id="ARBA00023157"/>
    </source>
</evidence>
<evidence type="ECO:0000313" key="15">
    <source>
        <dbReference type="EMBL" id="KAL1503981.1"/>
    </source>
</evidence>
<dbReference type="Pfam" id="PF00777">
    <property type="entry name" value="Glyco_transf_29"/>
    <property type="match status" value="2"/>
</dbReference>
<evidence type="ECO:0000256" key="13">
    <source>
        <dbReference type="ARBA" id="ARBA00034329"/>
    </source>
</evidence>
<dbReference type="AlphaFoldDB" id="A0AB34IRD9"/>
<dbReference type="PANTHER" id="PTHR46059">
    <property type="entry name" value="BETA-GALACTOSIDE ALPHA-2,6-SIALYLTRANSFERASE"/>
    <property type="match status" value="1"/>
</dbReference>
<evidence type="ECO:0000256" key="11">
    <source>
        <dbReference type="ARBA" id="ARBA00023180"/>
    </source>
</evidence>
<accession>A0AB34IRD9</accession>
<dbReference type="GO" id="GO:0003835">
    <property type="term" value="F:beta-galactoside alpha-2,6-sialyltransferase activity"/>
    <property type="evidence" value="ECO:0007669"/>
    <property type="project" value="UniProtKB-EC"/>
</dbReference>
<keyword evidence="5" id="KW-0812">Transmembrane</keyword>
<evidence type="ECO:0000256" key="3">
    <source>
        <dbReference type="ARBA" id="ARBA00022676"/>
    </source>
</evidence>
<evidence type="ECO:0000256" key="14">
    <source>
        <dbReference type="SAM" id="MobiDB-lite"/>
    </source>
</evidence>
<reference evidence="15 16" key="1">
    <citation type="journal article" date="2024" name="Science">
        <title>Giant polyketide synthase enzymes in the biosynthesis of giant marine polyether toxins.</title>
        <authorList>
            <person name="Fallon T.R."/>
            <person name="Shende V.V."/>
            <person name="Wierzbicki I.H."/>
            <person name="Pendleton A.L."/>
            <person name="Watervoot N.F."/>
            <person name="Auber R.P."/>
            <person name="Gonzalez D.J."/>
            <person name="Wisecaver J.H."/>
            <person name="Moore B.S."/>
        </authorList>
    </citation>
    <scope>NUCLEOTIDE SEQUENCE [LARGE SCALE GENOMIC DNA]</scope>
    <source>
        <strain evidence="15 16">12B1</strain>
    </source>
</reference>
<keyword evidence="10" id="KW-1015">Disulfide bond</keyword>
<evidence type="ECO:0000256" key="8">
    <source>
        <dbReference type="ARBA" id="ARBA00023034"/>
    </source>
</evidence>
<evidence type="ECO:0000256" key="6">
    <source>
        <dbReference type="ARBA" id="ARBA00022968"/>
    </source>
</evidence>
<comment type="catalytic activity">
    <reaction evidence="12">
        <text>a beta-D-galactoside + CMP-N-acetyl-beta-neuraminate = an N-acetyl-alpha-neuraminyl-(2-&gt;6)-beta-D-galactosyl derivative + CMP + H(+)</text>
        <dbReference type="Rhea" id="RHEA:52104"/>
        <dbReference type="ChEBI" id="CHEBI:15378"/>
        <dbReference type="ChEBI" id="CHEBI:28034"/>
        <dbReference type="ChEBI" id="CHEBI:57812"/>
        <dbReference type="ChEBI" id="CHEBI:60377"/>
        <dbReference type="ChEBI" id="CHEBI:136398"/>
        <dbReference type="EC" id="2.4.3.1"/>
    </reaction>
</comment>
<name>A0AB34IRD9_PRYPA</name>
<dbReference type="GO" id="GO:0032580">
    <property type="term" value="C:Golgi cisterna membrane"/>
    <property type="evidence" value="ECO:0007669"/>
    <property type="project" value="UniProtKB-SubCell"/>
</dbReference>